<evidence type="ECO:0000313" key="3">
    <source>
        <dbReference type="Proteomes" id="UP000322634"/>
    </source>
</evidence>
<gene>
    <name evidence="2" type="ORF">FXF65_27035</name>
</gene>
<dbReference type="EMBL" id="VSFF01000010">
    <property type="protein sequence ID" value="TYC11734.1"/>
    <property type="molecule type" value="Genomic_DNA"/>
</dbReference>
<dbReference type="AlphaFoldDB" id="A0A5D0U0Y8"/>
<keyword evidence="3" id="KW-1185">Reference proteome</keyword>
<sequence length="132" mass="14217">MGQTDEPTMDPRGLSTAQRFGEACVVCRRKWPRPRVRVGRLPDSTGVFACEECAPAPPAPRRARRPREAVTSVGRPAGERPPARATAPAARTDTVLRDTAPRDAVWDDAAAVEVSPGRRVTRAFGGKSGTTR</sequence>
<organism evidence="2 3">
    <name type="scientific">Actinomadura syzygii</name>
    <dbReference type="NCBI Taxonomy" id="1427538"/>
    <lineage>
        <taxon>Bacteria</taxon>
        <taxon>Bacillati</taxon>
        <taxon>Actinomycetota</taxon>
        <taxon>Actinomycetes</taxon>
        <taxon>Streptosporangiales</taxon>
        <taxon>Thermomonosporaceae</taxon>
        <taxon>Actinomadura</taxon>
    </lineage>
</organism>
<dbReference type="RefSeq" id="WP_148352825.1">
    <property type="nucleotide sequence ID" value="NZ_JBHSBF010000011.1"/>
</dbReference>
<dbReference type="Proteomes" id="UP000322634">
    <property type="component" value="Unassembled WGS sequence"/>
</dbReference>
<dbReference type="OrthoDB" id="3479895at2"/>
<proteinExistence type="predicted"/>
<feature type="compositionally biased region" description="Low complexity" evidence="1">
    <location>
        <begin position="83"/>
        <end position="92"/>
    </location>
</feature>
<evidence type="ECO:0000256" key="1">
    <source>
        <dbReference type="SAM" id="MobiDB-lite"/>
    </source>
</evidence>
<accession>A0A5D0U0Y8</accession>
<evidence type="ECO:0000313" key="2">
    <source>
        <dbReference type="EMBL" id="TYC11734.1"/>
    </source>
</evidence>
<name>A0A5D0U0Y8_9ACTN</name>
<reference evidence="2 3" key="1">
    <citation type="submission" date="2019-08" db="EMBL/GenBank/DDBJ databases">
        <title>Actinomadura sp. nov. CYP1-5 isolated from mountain soil.</title>
        <authorList>
            <person name="Songsumanus A."/>
            <person name="Kuncharoen N."/>
            <person name="Kudo T."/>
            <person name="Yuki M."/>
            <person name="Igarashi Y."/>
            <person name="Tanasupawat S."/>
        </authorList>
    </citation>
    <scope>NUCLEOTIDE SEQUENCE [LARGE SCALE GENOMIC DNA]</scope>
    <source>
        <strain evidence="2 3">GKU157</strain>
    </source>
</reference>
<comment type="caution">
    <text evidence="2">The sequence shown here is derived from an EMBL/GenBank/DDBJ whole genome shotgun (WGS) entry which is preliminary data.</text>
</comment>
<protein>
    <submittedName>
        <fullName evidence="2">Uncharacterized protein</fullName>
    </submittedName>
</protein>
<feature type="region of interest" description="Disordered" evidence="1">
    <location>
        <begin position="55"/>
        <end position="95"/>
    </location>
</feature>